<reference evidence="2 3" key="1">
    <citation type="journal article" date="2012" name="Appl. Environ. Microbiol.">
        <title>Draft genome sequence of a psychrotolerant sulfur-oxidizing bacterium, Sulfuricella denitrificans skB26, and proteomic insights into cold adaptation.</title>
        <authorList>
            <person name="Watanabe T."/>
            <person name="Kojima H."/>
            <person name="Fukui M."/>
        </authorList>
    </citation>
    <scope>NUCLEOTIDE SEQUENCE [LARGE SCALE GENOMIC DNA]</scope>
    <source>
        <strain evidence="3">skB26</strain>
    </source>
</reference>
<keyword evidence="3" id="KW-1185">Reference proteome</keyword>
<keyword evidence="2" id="KW-0378">Hydrolase</keyword>
<dbReference type="EMBL" id="AP013066">
    <property type="protein sequence ID" value="BAN35774.1"/>
    <property type="molecule type" value="Genomic_DNA"/>
</dbReference>
<protein>
    <submittedName>
        <fullName evidence="2">Metal dependent phosphohydrolase</fullName>
    </submittedName>
</protein>
<dbReference type="InterPro" id="IPR013976">
    <property type="entry name" value="HDOD"/>
</dbReference>
<organism evidence="2 3">
    <name type="scientific">Sulfuricella denitrificans (strain DSM 22764 / NBRC 105220 / skB26)</name>
    <dbReference type="NCBI Taxonomy" id="1163617"/>
    <lineage>
        <taxon>Bacteria</taxon>
        <taxon>Pseudomonadati</taxon>
        <taxon>Pseudomonadota</taxon>
        <taxon>Betaproteobacteria</taxon>
        <taxon>Nitrosomonadales</taxon>
        <taxon>Sulfuricellaceae</taxon>
        <taxon>Sulfuricella</taxon>
    </lineage>
</organism>
<dbReference type="InterPro" id="IPR052340">
    <property type="entry name" value="RNase_Y/CdgJ"/>
</dbReference>
<accession>S6AM23</accession>
<dbReference type="InterPro" id="IPR003607">
    <property type="entry name" value="HD/PDEase_dom"/>
</dbReference>
<dbReference type="STRING" id="1163617.SCD_n01963"/>
<evidence type="ECO:0000313" key="3">
    <source>
        <dbReference type="Proteomes" id="UP000015559"/>
    </source>
</evidence>
<dbReference type="AlphaFoldDB" id="S6AM23"/>
<dbReference type="CDD" id="cd00077">
    <property type="entry name" value="HDc"/>
    <property type="match status" value="1"/>
</dbReference>
<dbReference type="RefSeq" id="WP_009204969.1">
    <property type="nucleotide sequence ID" value="NC_022357.1"/>
</dbReference>
<dbReference type="InterPro" id="IPR006675">
    <property type="entry name" value="HDIG_dom"/>
</dbReference>
<dbReference type="eggNOG" id="COG1639">
    <property type="taxonomic scope" value="Bacteria"/>
</dbReference>
<dbReference type="SUPFAM" id="SSF109604">
    <property type="entry name" value="HD-domain/PDEase-like"/>
    <property type="match status" value="1"/>
</dbReference>
<dbReference type="PROSITE" id="PS51833">
    <property type="entry name" value="HDOD"/>
    <property type="match status" value="1"/>
</dbReference>
<dbReference type="PANTHER" id="PTHR33525:SF3">
    <property type="entry name" value="RIBONUCLEASE Y"/>
    <property type="match status" value="1"/>
</dbReference>
<proteinExistence type="predicted"/>
<name>S6AM23_SULDS</name>
<dbReference type="PANTHER" id="PTHR33525">
    <property type="match status" value="1"/>
</dbReference>
<sequence length="286" mass="30951">MSTVQANMADFIDALDRDISAKNLIFPSFPDITMRIRSALNNPNISASKVAKIVGAEPVLSAQLLRLANSAALCAGGRPVDDLPTAIKRLGYALVRNAAIALGIRQLAQDTHQSMMRAPLEILWRHSIQVAAISYVLAKRLTRINPDTAMLAGLLHDIGMFYILARAKKYPDLFTDEAILRNIPHQTHAQISPAILESWDVPEDIIAAARDHATFDRIHYAPADLTDVVIVANILAKRGCPGAVGSTECPAPLPSSFGRLNLDATTCAAVILRSEEEIALISQAFC</sequence>
<dbReference type="Pfam" id="PF08668">
    <property type="entry name" value="HDOD"/>
    <property type="match status" value="1"/>
</dbReference>
<dbReference type="Gene3D" id="1.10.3210.10">
    <property type="entry name" value="Hypothetical protein af1432"/>
    <property type="match status" value="1"/>
</dbReference>
<dbReference type="NCBIfam" id="TIGR00277">
    <property type="entry name" value="HDIG"/>
    <property type="match status" value="1"/>
</dbReference>
<evidence type="ECO:0000259" key="1">
    <source>
        <dbReference type="PROSITE" id="PS51833"/>
    </source>
</evidence>
<dbReference type="GO" id="GO:0016787">
    <property type="term" value="F:hydrolase activity"/>
    <property type="evidence" value="ECO:0007669"/>
    <property type="project" value="UniProtKB-KW"/>
</dbReference>
<dbReference type="KEGG" id="sdr:SCD_n01963"/>
<dbReference type="Proteomes" id="UP000015559">
    <property type="component" value="Chromosome"/>
</dbReference>
<gene>
    <name evidence="2" type="ORF">SCD_n01963</name>
</gene>
<feature type="domain" description="HDOD" evidence="1">
    <location>
        <begin position="26"/>
        <end position="215"/>
    </location>
</feature>
<dbReference type="HOGENOM" id="CLU_048246_1_1_4"/>
<evidence type="ECO:0000313" key="2">
    <source>
        <dbReference type="EMBL" id="BAN35774.1"/>
    </source>
</evidence>
<dbReference type="OrthoDB" id="9797768at2"/>